<protein>
    <submittedName>
        <fullName evidence="2">Uncharacterized protein</fullName>
    </submittedName>
</protein>
<name>A0A1B1UP34_9BRAD</name>
<dbReference type="KEGG" id="bic:LMTR13_34445"/>
<organism evidence="2 3">
    <name type="scientific">Bradyrhizobium icense</name>
    <dbReference type="NCBI Taxonomy" id="1274631"/>
    <lineage>
        <taxon>Bacteria</taxon>
        <taxon>Pseudomonadati</taxon>
        <taxon>Pseudomonadota</taxon>
        <taxon>Alphaproteobacteria</taxon>
        <taxon>Hyphomicrobiales</taxon>
        <taxon>Nitrobacteraceae</taxon>
        <taxon>Bradyrhizobium</taxon>
    </lineage>
</organism>
<sequence length="202" mass="21342">MREFFRPAAVALSTACLALALSAISSGEVLAQAKQAPPKQAPAQAAPPPAQQEVPAIKQIALTEKQIEGVLAAQKDVDAITDKIPDNAKPDPKIDAQLDAVAKKNGFASYDEYNTVVDNISLVLGGFDPASKKFVGAEAVLKAQIAQVQADKKMPAKDKKEVLADLNEALKSPPPAIENKGNIELVAKYYDKLAEALGEGEE</sequence>
<dbReference type="EMBL" id="CP016428">
    <property type="protein sequence ID" value="ANW04481.1"/>
    <property type="molecule type" value="Genomic_DNA"/>
</dbReference>
<feature type="signal peptide" evidence="1">
    <location>
        <begin position="1"/>
        <end position="31"/>
    </location>
</feature>
<evidence type="ECO:0000313" key="3">
    <source>
        <dbReference type="Proteomes" id="UP000092839"/>
    </source>
</evidence>
<gene>
    <name evidence="2" type="ORF">LMTR13_34445</name>
</gene>
<accession>A0A1B1UP34</accession>
<reference evidence="2 3" key="1">
    <citation type="submission" date="2016-07" db="EMBL/GenBank/DDBJ databases">
        <title>Complete genome sequence of Bradyrhizobium icense LMTR 13T, a potential inoculant strain isolated from lima bean (Phaseolus lunatus) in Peru.</title>
        <authorList>
            <person name="Ormeno-Orrillo E."/>
            <person name="Duran D."/>
            <person name="Rogel M.A."/>
            <person name="Rey L."/>
            <person name="Imperial J."/>
            <person name="Ruiz-Argueso T."/>
            <person name="Martinez-Romero E."/>
        </authorList>
    </citation>
    <scope>NUCLEOTIDE SEQUENCE [LARGE SCALE GENOMIC DNA]</scope>
    <source>
        <strain evidence="2 3">LMTR 13</strain>
    </source>
</reference>
<keyword evidence="1" id="KW-0732">Signal</keyword>
<proteinExistence type="predicted"/>
<dbReference type="Proteomes" id="UP000092839">
    <property type="component" value="Chromosome"/>
</dbReference>
<dbReference type="AlphaFoldDB" id="A0A1B1UP34"/>
<evidence type="ECO:0000313" key="2">
    <source>
        <dbReference type="EMBL" id="ANW04481.1"/>
    </source>
</evidence>
<dbReference type="RefSeq" id="WP_065731627.1">
    <property type="nucleotide sequence ID" value="NZ_CP016428.1"/>
</dbReference>
<keyword evidence="3" id="KW-1185">Reference proteome</keyword>
<feature type="chain" id="PRO_5008530766" evidence="1">
    <location>
        <begin position="32"/>
        <end position="202"/>
    </location>
</feature>
<dbReference type="OrthoDB" id="7997461at2"/>
<evidence type="ECO:0000256" key="1">
    <source>
        <dbReference type="SAM" id="SignalP"/>
    </source>
</evidence>